<dbReference type="KEGG" id="lmoi:VV02_25655"/>
<protein>
    <recommendedName>
        <fullName evidence="3">Polyketide cyclase</fullName>
    </recommendedName>
</protein>
<dbReference type="InterPro" id="IPR023393">
    <property type="entry name" value="START-like_dom_sf"/>
</dbReference>
<evidence type="ECO:0000313" key="2">
    <source>
        <dbReference type="Proteomes" id="UP000066480"/>
    </source>
</evidence>
<evidence type="ECO:0000313" key="1">
    <source>
        <dbReference type="EMBL" id="AKU18448.1"/>
    </source>
</evidence>
<dbReference type="RefSeq" id="WP_052596278.1">
    <property type="nucleotide sequence ID" value="NZ_CP011112.1"/>
</dbReference>
<evidence type="ECO:0008006" key="3">
    <source>
        <dbReference type="Google" id="ProtNLM"/>
    </source>
</evidence>
<dbReference type="AlphaFoldDB" id="A0A0K1JPD4"/>
<dbReference type="Pfam" id="PF10604">
    <property type="entry name" value="Polyketide_cyc2"/>
    <property type="match status" value="1"/>
</dbReference>
<dbReference type="Proteomes" id="UP000066480">
    <property type="component" value="Chromosome"/>
</dbReference>
<dbReference type="SUPFAM" id="SSF55961">
    <property type="entry name" value="Bet v1-like"/>
    <property type="match status" value="1"/>
</dbReference>
<dbReference type="STRING" id="571913.VV02_25655"/>
<dbReference type="InterPro" id="IPR019587">
    <property type="entry name" value="Polyketide_cyclase/dehydratase"/>
</dbReference>
<proteinExistence type="predicted"/>
<organism evidence="1 2">
    <name type="scientific">Luteipulveratus mongoliensis</name>
    <dbReference type="NCBI Taxonomy" id="571913"/>
    <lineage>
        <taxon>Bacteria</taxon>
        <taxon>Bacillati</taxon>
        <taxon>Actinomycetota</taxon>
        <taxon>Actinomycetes</taxon>
        <taxon>Micrococcales</taxon>
        <taxon>Dermacoccaceae</taxon>
        <taxon>Luteipulveratus</taxon>
    </lineage>
</organism>
<dbReference type="EMBL" id="CP011112">
    <property type="protein sequence ID" value="AKU18448.1"/>
    <property type="molecule type" value="Genomic_DNA"/>
</dbReference>
<dbReference type="Gene3D" id="3.30.530.20">
    <property type="match status" value="1"/>
</dbReference>
<keyword evidence="2" id="KW-1185">Reference proteome</keyword>
<reference evidence="1 2" key="1">
    <citation type="submission" date="2015-03" db="EMBL/GenBank/DDBJ databases">
        <title>Luteipulveratus halotolerans sp. nov., a novel actinobacterium (Dermacoccaceae) from Sarawak, Malaysia.</title>
        <authorList>
            <person name="Juboi H."/>
            <person name="Basik A."/>
            <person name="Shamsul S.S."/>
            <person name="Arnold P."/>
            <person name="Schmitt E.K."/>
            <person name="Sanglier J.-J."/>
            <person name="Yeo T."/>
        </authorList>
    </citation>
    <scope>NUCLEOTIDE SEQUENCE [LARGE SCALE GENOMIC DNA]</scope>
    <source>
        <strain evidence="1 2">MN07-A0370</strain>
    </source>
</reference>
<gene>
    <name evidence="1" type="ORF">VV02_25655</name>
</gene>
<sequence>MTDATFQFASVSHLDAAPDRVFDALREPEHWDRWWPQIRHIQPYDDESGLVVIRSLLPVTLRVVVTRQVVDPDGGVLRAGLTGDLTGWSQFVVRREGRGTHLDYTQECAVTKRRLGRAAQALRPVLLVNHAAMMRAGMRGLQSYASSSGTT</sequence>
<accession>A0A0K1JPD4</accession>
<name>A0A0K1JPD4_9MICO</name>